<dbReference type="Pfam" id="PF17853">
    <property type="entry name" value="GGDEF_2"/>
    <property type="match status" value="1"/>
</dbReference>
<dbReference type="PANTHER" id="PTHR33744">
    <property type="entry name" value="CARBOHYDRATE DIACID REGULATOR"/>
    <property type="match status" value="1"/>
</dbReference>
<dbReference type="Pfam" id="PF14361">
    <property type="entry name" value="RsbRD_N"/>
    <property type="match status" value="1"/>
</dbReference>
<dbReference type="EMBL" id="PJMW01000001">
    <property type="protein sequence ID" value="PKV98590.1"/>
    <property type="molecule type" value="Genomic_DNA"/>
</dbReference>
<dbReference type="InterPro" id="IPR025751">
    <property type="entry name" value="RsbRD_N_dom"/>
</dbReference>
<evidence type="ECO:0000259" key="4">
    <source>
        <dbReference type="Pfam" id="PF14361"/>
    </source>
</evidence>
<protein>
    <submittedName>
        <fullName evidence="6">PucR-like helix-turn-helix protein</fullName>
    </submittedName>
</protein>
<keyword evidence="7" id="KW-1185">Reference proteome</keyword>
<sequence length="426" mass="47217">MAHDNDPLVRAVAGRIKADLDHLSPRMTAMFTDVIPEFRHDDEVRRLMVASTESNLSAILDMLTLTIGLDDITVPPAAAEYARRFAQHDLSLEALLRAYRLGENMFVQWTMTLLAELNPPTDVAMATAARIAYLVNSYIDQVIEGLIDIYESERRRWDARTDAARAAQVRAVVDADDLDVASAEQMLSASLRGWHQFATLWTPPGTRDPRASLRAGTALLAAATGKTPMTVEVDDHNRWVWISSVARPVLDTEQLAHDLRAHPNLSITLGDPATGLEGFRQTFRDAQQARAVALTRREPGLTVHADVALTALFADRVPEMQVWAERVLGALLGTDETAARLRETVRAFLDARGSYTDAAARLHVHKNTVHYRVRKAEELLGHPLGERRLDIEVALLTCAQLGIPEAPREPRRSRRRSAEATGDDAT</sequence>
<comment type="similarity">
    <text evidence="1">Belongs to the CdaR family.</text>
</comment>
<name>A0A2N3WXK8_9NOCA</name>
<dbReference type="Gene3D" id="1.10.10.2840">
    <property type="entry name" value="PucR C-terminal helix-turn-helix domain"/>
    <property type="match status" value="1"/>
</dbReference>
<evidence type="ECO:0000259" key="5">
    <source>
        <dbReference type="Pfam" id="PF17853"/>
    </source>
</evidence>
<dbReference type="RefSeq" id="WP_211300274.1">
    <property type="nucleotide sequence ID" value="NZ_PJMW01000001.1"/>
</dbReference>
<dbReference type="AlphaFoldDB" id="A0A2N3WXK8"/>
<dbReference type="InterPro" id="IPR041522">
    <property type="entry name" value="CdaR_GGDEF"/>
</dbReference>
<comment type="caution">
    <text evidence="6">The sequence shown here is derived from an EMBL/GenBank/DDBJ whole genome shotgun (WGS) entry which is preliminary data.</text>
</comment>
<proteinExistence type="inferred from homology"/>
<dbReference type="Proteomes" id="UP000233766">
    <property type="component" value="Unassembled WGS sequence"/>
</dbReference>
<feature type="domain" description="RsbT co-antagonist protein RsbRD N-terminal" evidence="4">
    <location>
        <begin position="23"/>
        <end position="165"/>
    </location>
</feature>
<evidence type="ECO:0000313" key="7">
    <source>
        <dbReference type="Proteomes" id="UP000233766"/>
    </source>
</evidence>
<reference evidence="6 7" key="1">
    <citation type="submission" date="2017-12" db="EMBL/GenBank/DDBJ databases">
        <title>Sequencing the genomes of 1000 Actinobacteria strains.</title>
        <authorList>
            <person name="Klenk H.-P."/>
        </authorList>
    </citation>
    <scope>NUCLEOTIDE SEQUENCE [LARGE SCALE GENOMIC DNA]</scope>
    <source>
        <strain evidence="6 7">DSM 44489</strain>
    </source>
</reference>
<dbReference type="PANTHER" id="PTHR33744:SF1">
    <property type="entry name" value="DNA-BINDING TRANSCRIPTIONAL ACTIVATOR ADER"/>
    <property type="match status" value="1"/>
</dbReference>
<dbReference type="InterPro" id="IPR051448">
    <property type="entry name" value="CdaR-like_regulators"/>
</dbReference>
<accession>A0A2N3WXK8</accession>
<feature type="domain" description="PucR C-terminal helix-turn-helix" evidence="3">
    <location>
        <begin position="341"/>
        <end position="396"/>
    </location>
</feature>
<dbReference type="InterPro" id="IPR025736">
    <property type="entry name" value="PucR_C-HTH_dom"/>
</dbReference>
<dbReference type="Pfam" id="PF13556">
    <property type="entry name" value="HTH_30"/>
    <property type="match status" value="1"/>
</dbReference>
<evidence type="ECO:0000256" key="1">
    <source>
        <dbReference type="ARBA" id="ARBA00006754"/>
    </source>
</evidence>
<evidence type="ECO:0000313" key="6">
    <source>
        <dbReference type="EMBL" id="PKV98590.1"/>
    </source>
</evidence>
<dbReference type="InterPro" id="IPR042070">
    <property type="entry name" value="PucR_C-HTH_sf"/>
</dbReference>
<organism evidence="6 7">
    <name type="scientific">Nocardia fluminea</name>
    <dbReference type="NCBI Taxonomy" id="134984"/>
    <lineage>
        <taxon>Bacteria</taxon>
        <taxon>Bacillati</taxon>
        <taxon>Actinomycetota</taxon>
        <taxon>Actinomycetes</taxon>
        <taxon>Mycobacteriales</taxon>
        <taxon>Nocardiaceae</taxon>
        <taxon>Nocardia</taxon>
    </lineage>
</organism>
<evidence type="ECO:0000256" key="2">
    <source>
        <dbReference type="SAM" id="MobiDB-lite"/>
    </source>
</evidence>
<feature type="domain" description="CdaR GGDEF-like" evidence="5">
    <location>
        <begin position="175"/>
        <end position="291"/>
    </location>
</feature>
<evidence type="ECO:0000259" key="3">
    <source>
        <dbReference type="Pfam" id="PF13556"/>
    </source>
</evidence>
<gene>
    <name evidence="6" type="ORF">ATK86_0611</name>
</gene>
<feature type="region of interest" description="Disordered" evidence="2">
    <location>
        <begin position="406"/>
        <end position="426"/>
    </location>
</feature>